<dbReference type="InterPro" id="IPR002880">
    <property type="entry name" value="Pyrv_Fd/Flavodoxin_OxRdtase_N"/>
</dbReference>
<keyword evidence="9" id="KW-1185">Reference proteome</keyword>
<dbReference type="EMBL" id="NHOA01000071">
    <property type="protein sequence ID" value="PHQ38919.1"/>
    <property type="molecule type" value="Genomic_DNA"/>
</dbReference>
<dbReference type="EC" id="4.1.1.79" evidence="5"/>
<organism evidence="8 9">
    <name type="scientific">Halorubrum persicum</name>
    <dbReference type="NCBI Taxonomy" id="1383844"/>
    <lineage>
        <taxon>Archaea</taxon>
        <taxon>Methanobacteriati</taxon>
        <taxon>Methanobacteriota</taxon>
        <taxon>Stenosarchaea group</taxon>
        <taxon>Halobacteria</taxon>
        <taxon>Halobacteriales</taxon>
        <taxon>Haloferacaceae</taxon>
        <taxon>Halorubrum</taxon>
    </lineage>
</organism>
<proteinExistence type="predicted"/>
<dbReference type="Pfam" id="PF01855">
    <property type="entry name" value="POR_N"/>
    <property type="match status" value="1"/>
</dbReference>
<evidence type="ECO:0000256" key="3">
    <source>
        <dbReference type="ARBA" id="ARBA00023002"/>
    </source>
</evidence>
<reference evidence="8 9" key="1">
    <citation type="journal article" date="2014" name="Front. Microbiol.">
        <title>Population and genomic analysis of the genus Halorubrum.</title>
        <authorList>
            <person name="Fullmer M.S."/>
            <person name="Soucy S.M."/>
            <person name="Swithers K.S."/>
            <person name="Makkay A.M."/>
            <person name="Wheeler R."/>
            <person name="Ventosa A."/>
            <person name="Gogarten J.P."/>
            <person name="Papke R.T."/>
        </authorList>
    </citation>
    <scope>NUCLEOTIDE SEQUENCE [LARGE SCALE GENOMIC DNA]</scope>
    <source>
        <strain evidence="8 9">C49</strain>
    </source>
</reference>
<dbReference type="AlphaFoldDB" id="A0A2G1WJA4"/>
<gene>
    <name evidence="8" type="ORF">DJ69_09060</name>
</gene>
<evidence type="ECO:0000256" key="6">
    <source>
        <dbReference type="ARBA" id="ARBA00048551"/>
    </source>
</evidence>
<sequence>MSSMTWSKDAAEALADAGVDLIAYLPDSKMDALIDEVVDDSRFETVLVSREEEAIGVLVGAWVGGDRGALLCQSSGLANTFNAIGSLSVPARVPFLGAVTRRGNLGEFNIAQVPAGYNMDKLLDDVGVRNSVVTDSEDLRETVALAGETAFSTQSPYVVLLEQTVTGRKSEATE</sequence>
<dbReference type="PANTHER" id="PTHR42818">
    <property type="entry name" value="SULFOPYRUVATE DECARBOXYLASE SUBUNIT ALPHA"/>
    <property type="match status" value="1"/>
</dbReference>
<dbReference type="PANTHER" id="PTHR42818:SF1">
    <property type="entry name" value="SULFOPYRUVATE DECARBOXYLASE"/>
    <property type="match status" value="1"/>
</dbReference>
<keyword evidence="1" id="KW-0174">Coenzyme M biosynthesis</keyword>
<accession>A0A2G1WJA4</accession>
<keyword evidence="4" id="KW-0456">Lyase</keyword>
<dbReference type="Gene3D" id="3.40.50.970">
    <property type="match status" value="1"/>
</dbReference>
<dbReference type="GO" id="GO:0016491">
    <property type="term" value="F:oxidoreductase activity"/>
    <property type="evidence" value="ECO:0007669"/>
    <property type="project" value="UniProtKB-KW"/>
</dbReference>
<evidence type="ECO:0000256" key="4">
    <source>
        <dbReference type="ARBA" id="ARBA00023239"/>
    </source>
</evidence>
<evidence type="ECO:0000256" key="5">
    <source>
        <dbReference type="ARBA" id="ARBA00038875"/>
    </source>
</evidence>
<dbReference type="Proteomes" id="UP000222824">
    <property type="component" value="Unassembled WGS sequence"/>
</dbReference>
<keyword evidence="3" id="KW-0560">Oxidoreductase</keyword>
<evidence type="ECO:0000313" key="8">
    <source>
        <dbReference type="EMBL" id="PHQ38919.1"/>
    </source>
</evidence>
<evidence type="ECO:0000256" key="2">
    <source>
        <dbReference type="ARBA" id="ARBA00022793"/>
    </source>
</evidence>
<evidence type="ECO:0000256" key="1">
    <source>
        <dbReference type="ARBA" id="ARBA00022545"/>
    </source>
</evidence>
<dbReference type="InterPro" id="IPR029061">
    <property type="entry name" value="THDP-binding"/>
</dbReference>
<keyword evidence="2" id="KW-0210">Decarboxylase</keyword>
<evidence type="ECO:0000259" key="7">
    <source>
        <dbReference type="Pfam" id="PF01855"/>
    </source>
</evidence>
<dbReference type="GO" id="GO:0050545">
    <property type="term" value="F:sulfopyruvate decarboxylase activity"/>
    <property type="evidence" value="ECO:0007669"/>
    <property type="project" value="UniProtKB-EC"/>
</dbReference>
<name>A0A2G1WJA4_9EURY</name>
<comment type="catalytic activity">
    <reaction evidence="6">
        <text>3-sulfopyruvate + H(+) = sulfoacetaldehyde + CO2</text>
        <dbReference type="Rhea" id="RHEA:20948"/>
        <dbReference type="ChEBI" id="CHEBI:15378"/>
        <dbReference type="ChEBI" id="CHEBI:16526"/>
        <dbReference type="ChEBI" id="CHEBI:57940"/>
        <dbReference type="ChEBI" id="CHEBI:58246"/>
        <dbReference type="EC" id="4.1.1.79"/>
    </reaction>
</comment>
<evidence type="ECO:0000313" key="9">
    <source>
        <dbReference type="Proteomes" id="UP000222824"/>
    </source>
</evidence>
<dbReference type="SUPFAM" id="SSF52518">
    <property type="entry name" value="Thiamin diphosphate-binding fold (THDP-binding)"/>
    <property type="match status" value="1"/>
</dbReference>
<protein>
    <recommendedName>
        <fullName evidence="5">sulfopyruvate decarboxylase</fullName>
        <ecNumber evidence="5">4.1.1.79</ecNumber>
    </recommendedName>
</protein>
<dbReference type="InterPro" id="IPR051818">
    <property type="entry name" value="TPP_dependent_decarboxylase"/>
</dbReference>
<comment type="caution">
    <text evidence="8">The sequence shown here is derived from an EMBL/GenBank/DDBJ whole genome shotgun (WGS) entry which is preliminary data.</text>
</comment>
<dbReference type="GO" id="GO:0019295">
    <property type="term" value="P:coenzyme M biosynthetic process"/>
    <property type="evidence" value="ECO:0007669"/>
    <property type="project" value="UniProtKB-KW"/>
</dbReference>
<feature type="domain" description="Pyruvate flavodoxin/ferredoxin oxidoreductase pyrimidine binding" evidence="7">
    <location>
        <begin position="26"/>
        <end position="168"/>
    </location>
</feature>